<dbReference type="EMBL" id="MK071980">
    <property type="protein sequence ID" value="AYV75588.1"/>
    <property type="molecule type" value="Genomic_DNA"/>
</dbReference>
<keyword evidence="1" id="KW-1133">Transmembrane helix</keyword>
<keyword evidence="1" id="KW-0812">Transmembrane</keyword>
<keyword evidence="1" id="KW-0472">Membrane</keyword>
<reference evidence="2" key="1">
    <citation type="submission" date="2018-10" db="EMBL/GenBank/DDBJ databases">
        <title>Hidden diversity of soil giant viruses.</title>
        <authorList>
            <person name="Schulz F."/>
            <person name="Alteio L."/>
            <person name="Goudeau D."/>
            <person name="Ryan E.M."/>
            <person name="Malmstrom R.R."/>
            <person name="Blanchard J."/>
            <person name="Woyke T."/>
        </authorList>
    </citation>
    <scope>NUCLEOTIDE SEQUENCE</scope>
    <source>
        <strain evidence="2">TEV1</strain>
    </source>
</reference>
<protein>
    <submittedName>
        <fullName evidence="2">Uncharacterized protein</fullName>
    </submittedName>
</protein>
<feature type="transmembrane region" description="Helical" evidence="1">
    <location>
        <begin position="143"/>
        <end position="160"/>
    </location>
</feature>
<feature type="transmembrane region" description="Helical" evidence="1">
    <location>
        <begin position="115"/>
        <end position="137"/>
    </location>
</feature>
<proteinExistence type="predicted"/>
<feature type="transmembrane region" description="Helical" evidence="1">
    <location>
        <begin position="21"/>
        <end position="42"/>
    </location>
</feature>
<accession>A0A3G4ZL77</accession>
<feature type="transmembrane region" description="Helical" evidence="1">
    <location>
        <begin position="84"/>
        <end position="103"/>
    </location>
</feature>
<name>A0A3G4ZL77_9VIRU</name>
<sequence>MNYDMNPINTINPINSTSPSYLNQFVCFLFIMFLITFFFIAYKLGRRTYYILQLNDYPNSISEQENTLPTTSAVKYFDEPADLLYSPDFTITMGFIAGLIWTLPGIEKLMTHPLSYLFVGSINGIIAACGASCILLIIPYNLIPIIPVLLFVSIVYYFYYGSWMK</sequence>
<evidence type="ECO:0000313" key="2">
    <source>
        <dbReference type="EMBL" id="AYV75588.1"/>
    </source>
</evidence>
<evidence type="ECO:0000256" key="1">
    <source>
        <dbReference type="SAM" id="Phobius"/>
    </source>
</evidence>
<gene>
    <name evidence="2" type="ORF">Terrestrivirus2_96</name>
</gene>
<organism evidence="2">
    <name type="scientific">Terrestrivirus sp</name>
    <dbReference type="NCBI Taxonomy" id="2487775"/>
    <lineage>
        <taxon>Viruses</taxon>
        <taxon>Varidnaviria</taxon>
        <taxon>Bamfordvirae</taxon>
        <taxon>Nucleocytoviricota</taxon>
        <taxon>Megaviricetes</taxon>
        <taxon>Imitervirales</taxon>
        <taxon>Mimiviridae</taxon>
        <taxon>Klosneuvirinae</taxon>
    </lineage>
</organism>